<gene>
    <name evidence="5" type="ORF">I0K15_09760</name>
</gene>
<dbReference type="Pfam" id="PF00291">
    <property type="entry name" value="PALP"/>
    <property type="match status" value="1"/>
</dbReference>
<comment type="cofactor">
    <cofactor evidence="1">
        <name>pyridoxal 5'-phosphate</name>
        <dbReference type="ChEBI" id="CHEBI:597326"/>
    </cofactor>
</comment>
<feature type="domain" description="Tryptophan synthase beta chain-like PALP" evidence="4">
    <location>
        <begin position="27"/>
        <end position="310"/>
    </location>
</feature>
<protein>
    <submittedName>
        <fullName evidence="5">Pyridoxal-phosphate dependent enzyme</fullName>
    </submittedName>
</protein>
<dbReference type="AlphaFoldDB" id="A0A7S9LVP0"/>
<evidence type="ECO:0000256" key="2">
    <source>
        <dbReference type="ARBA" id="ARBA00022898"/>
    </source>
</evidence>
<dbReference type="EMBL" id="CP064942">
    <property type="protein sequence ID" value="QPH56176.1"/>
    <property type="molecule type" value="Genomic_DNA"/>
</dbReference>
<dbReference type="PANTHER" id="PTHR48078">
    <property type="entry name" value="THREONINE DEHYDRATASE, MITOCHONDRIAL-RELATED"/>
    <property type="match status" value="1"/>
</dbReference>
<evidence type="ECO:0000256" key="1">
    <source>
        <dbReference type="ARBA" id="ARBA00001933"/>
    </source>
</evidence>
<dbReference type="Gene3D" id="3.40.50.1100">
    <property type="match status" value="2"/>
</dbReference>
<dbReference type="GO" id="GO:0004794">
    <property type="term" value="F:threonine deaminase activity"/>
    <property type="evidence" value="ECO:0007669"/>
    <property type="project" value="TreeGrafter"/>
</dbReference>
<name>A0A7S9LVP0_9RHOB</name>
<proteinExistence type="predicted"/>
<dbReference type="GO" id="GO:0003941">
    <property type="term" value="F:L-serine ammonia-lyase activity"/>
    <property type="evidence" value="ECO:0007669"/>
    <property type="project" value="TreeGrafter"/>
</dbReference>
<keyword evidence="3" id="KW-0456">Lyase</keyword>
<keyword evidence="2" id="KW-0663">Pyridoxal phosphate</keyword>
<dbReference type="GO" id="GO:0009097">
    <property type="term" value="P:isoleucine biosynthetic process"/>
    <property type="evidence" value="ECO:0007669"/>
    <property type="project" value="TreeGrafter"/>
</dbReference>
<reference evidence="5 6" key="1">
    <citation type="submission" date="2020-11" db="EMBL/GenBank/DDBJ databases">
        <title>Description of Pontivivens ytuae sp. nov. isolated from deep sea sediment of Mariana Trench.</title>
        <authorList>
            <person name="Wang Z."/>
            <person name="Sun Q.-L."/>
            <person name="Xu X.-D."/>
            <person name="Tang Y.-Z."/>
            <person name="Zhang J."/>
        </authorList>
    </citation>
    <scope>NUCLEOTIDE SEQUENCE [LARGE SCALE GENOMIC DNA]</scope>
    <source>
        <strain evidence="5 6">MT2928</strain>
    </source>
</reference>
<sequence length="329" mass="34350">MRSSRNRDGLPDLAEIDATWKRLRGRVARTPLMDLTGSRLEPDLPEGARVWMKMELFQKAGSFKARGVTLAVDALPDGAEVIAASGGNHALAMASAAGTRAHLIMPEAADPGTVAACEALGATIERTPGTKTDLALLAARAEETGRVPLHPFESRHMILGAATCGYEIVKTQPELDAVIVPVGGGGLIAGVALAVKLFSPACEVIGVEPEGADSISRSLTAGEPVVLDQVETMAVSLAAPRAEPLTFGAIQKHVDEVVRLPDAAFPPAMRRMREALSLMVEPACAAALAALTGPLRDRLAGKRVAIIACGSNISDANWDRLAAAQPSRP</sequence>
<dbReference type="Proteomes" id="UP000594800">
    <property type="component" value="Chromosome"/>
</dbReference>
<dbReference type="KEGG" id="poz:I0K15_09760"/>
<dbReference type="InterPro" id="IPR050147">
    <property type="entry name" value="Ser/Thr_Dehydratase"/>
</dbReference>
<evidence type="ECO:0000313" key="6">
    <source>
        <dbReference type="Proteomes" id="UP000594800"/>
    </source>
</evidence>
<keyword evidence="6" id="KW-1185">Reference proteome</keyword>
<evidence type="ECO:0000313" key="5">
    <source>
        <dbReference type="EMBL" id="QPH56176.1"/>
    </source>
</evidence>
<evidence type="ECO:0000256" key="3">
    <source>
        <dbReference type="ARBA" id="ARBA00023239"/>
    </source>
</evidence>
<dbReference type="InterPro" id="IPR001926">
    <property type="entry name" value="TrpB-like_PALP"/>
</dbReference>
<dbReference type="GO" id="GO:0006567">
    <property type="term" value="P:L-threonine catabolic process"/>
    <property type="evidence" value="ECO:0007669"/>
    <property type="project" value="TreeGrafter"/>
</dbReference>
<dbReference type="GO" id="GO:0006565">
    <property type="term" value="P:L-serine catabolic process"/>
    <property type="evidence" value="ECO:0007669"/>
    <property type="project" value="TreeGrafter"/>
</dbReference>
<dbReference type="PANTHER" id="PTHR48078:SF6">
    <property type="entry name" value="L-THREONINE DEHYDRATASE CATABOLIC TDCB"/>
    <property type="match status" value="1"/>
</dbReference>
<accession>A0A7S9LVP0</accession>
<organism evidence="5 6">
    <name type="scientific">Pontivivens ytuae</name>
    <dbReference type="NCBI Taxonomy" id="2789856"/>
    <lineage>
        <taxon>Bacteria</taxon>
        <taxon>Pseudomonadati</taxon>
        <taxon>Pseudomonadota</taxon>
        <taxon>Alphaproteobacteria</taxon>
        <taxon>Rhodobacterales</taxon>
        <taxon>Paracoccaceae</taxon>
        <taxon>Pontivivens</taxon>
    </lineage>
</organism>
<dbReference type="SUPFAM" id="SSF53686">
    <property type="entry name" value="Tryptophan synthase beta subunit-like PLP-dependent enzymes"/>
    <property type="match status" value="1"/>
</dbReference>
<evidence type="ECO:0000259" key="4">
    <source>
        <dbReference type="Pfam" id="PF00291"/>
    </source>
</evidence>
<dbReference type="InterPro" id="IPR036052">
    <property type="entry name" value="TrpB-like_PALP_sf"/>
</dbReference>